<gene>
    <name evidence="2" type="ORF">M514_16057</name>
</gene>
<dbReference type="Proteomes" id="UP000030758">
    <property type="component" value="Unassembled WGS sequence"/>
</dbReference>
<dbReference type="EMBL" id="KL367480">
    <property type="protein sequence ID" value="KFD71947.1"/>
    <property type="molecule type" value="Genomic_DNA"/>
</dbReference>
<name>A0A085NR51_9BILA</name>
<accession>A0A085NR51</accession>
<evidence type="ECO:0000313" key="2">
    <source>
        <dbReference type="EMBL" id="KFD71947.1"/>
    </source>
</evidence>
<evidence type="ECO:0000256" key="1">
    <source>
        <dbReference type="SAM" id="MobiDB-lite"/>
    </source>
</evidence>
<protein>
    <submittedName>
        <fullName evidence="2">Uncharacterized protein</fullName>
    </submittedName>
</protein>
<organism evidence="2">
    <name type="scientific">Trichuris suis</name>
    <name type="common">pig whipworm</name>
    <dbReference type="NCBI Taxonomy" id="68888"/>
    <lineage>
        <taxon>Eukaryota</taxon>
        <taxon>Metazoa</taxon>
        <taxon>Ecdysozoa</taxon>
        <taxon>Nematoda</taxon>
        <taxon>Enoplea</taxon>
        <taxon>Dorylaimia</taxon>
        <taxon>Trichinellida</taxon>
        <taxon>Trichuridae</taxon>
        <taxon>Trichuris</taxon>
    </lineage>
</organism>
<sequence>MFPARCEQATSARIARVRRTLLLDVKDWGQWFYRKWSRKKVRAEFRDIAELPTLHSSAKERPDSPPSPGATLHSGAGRD</sequence>
<proteinExistence type="predicted"/>
<reference evidence="2" key="1">
    <citation type="journal article" date="2014" name="Nat. Genet.">
        <title>Genome and transcriptome of the porcine whipworm Trichuris suis.</title>
        <authorList>
            <person name="Jex A.R."/>
            <person name="Nejsum P."/>
            <person name="Schwarz E.M."/>
            <person name="Hu L."/>
            <person name="Young N.D."/>
            <person name="Hall R.S."/>
            <person name="Korhonen P.K."/>
            <person name="Liao S."/>
            <person name="Thamsborg S."/>
            <person name="Xia J."/>
            <person name="Xu P."/>
            <person name="Wang S."/>
            <person name="Scheerlinck J.P."/>
            <person name="Hofmann A."/>
            <person name="Sternberg P.W."/>
            <person name="Wang J."/>
            <person name="Gasser R.B."/>
        </authorList>
    </citation>
    <scope>NUCLEOTIDE SEQUENCE [LARGE SCALE GENOMIC DNA]</scope>
    <source>
        <strain evidence="2">DCEP-RM93F</strain>
    </source>
</reference>
<feature type="region of interest" description="Disordered" evidence="1">
    <location>
        <begin position="52"/>
        <end position="79"/>
    </location>
</feature>
<dbReference type="AlphaFoldDB" id="A0A085NR51"/>